<gene>
    <name evidence="1" type="ORF">CTM88_19565</name>
</gene>
<protein>
    <submittedName>
        <fullName evidence="1">Uncharacterized protein</fullName>
    </submittedName>
</protein>
<dbReference type="RefSeq" id="WP_065176887.1">
    <property type="nucleotide sequence ID" value="NZ_LZFA01000032.1"/>
</dbReference>
<evidence type="ECO:0000313" key="2">
    <source>
        <dbReference type="Proteomes" id="UP000240254"/>
    </source>
</evidence>
<accession>A0A2T3IF28</accession>
<evidence type="ECO:0000313" key="1">
    <source>
        <dbReference type="EMBL" id="PSU24013.1"/>
    </source>
</evidence>
<proteinExistence type="predicted"/>
<organism evidence="1 2">
    <name type="scientific">Photobacterium aquimaris</name>
    <dbReference type="NCBI Taxonomy" id="512643"/>
    <lineage>
        <taxon>Bacteria</taxon>
        <taxon>Pseudomonadati</taxon>
        <taxon>Pseudomonadota</taxon>
        <taxon>Gammaproteobacteria</taxon>
        <taxon>Vibrionales</taxon>
        <taxon>Vibrionaceae</taxon>
        <taxon>Photobacterium</taxon>
    </lineage>
</organism>
<sequence>MKKIIRLTATHASGNEFQAELNRDGKYSLNKKTKDKDGKNITNKAICKVQVDTLDKAYELLKTNDYLINLVGLNAKGKKVRGLRELAAVTAHFH</sequence>
<comment type="caution">
    <text evidence="1">The sequence shown here is derived from an EMBL/GenBank/DDBJ whole genome shotgun (WGS) entry which is preliminary data.</text>
</comment>
<dbReference type="Proteomes" id="UP000240254">
    <property type="component" value="Unassembled WGS sequence"/>
</dbReference>
<dbReference type="EMBL" id="PYMK01000030">
    <property type="protein sequence ID" value="PSU24013.1"/>
    <property type="molecule type" value="Genomic_DNA"/>
</dbReference>
<name>A0A2T3IF28_9GAMM</name>
<dbReference type="AlphaFoldDB" id="A0A2T3IF28"/>
<dbReference type="OrthoDB" id="5875132at2"/>
<reference evidence="1 2" key="1">
    <citation type="submission" date="2018-03" db="EMBL/GenBank/DDBJ databases">
        <title>Whole genome sequencing of Histamine producing bacteria.</title>
        <authorList>
            <person name="Butler K."/>
        </authorList>
    </citation>
    <scope>NUCLEOTIDE SEQUENCE [LARGE SCALE GENOMIC DNA]</scope>
    <source>
        <strain evidence="1 2">BS2</strain>
    </source>
</reference>